<reference evidence="2" key="1">
    <citation type="submission" date="2014-09" db="EMBL/GenBank/DDBJ databases">
        <authorList>
            <person name="Magalhaes I.L.F."/>
            <person name="Oliveira U."/>
            <person name="Santos F.R."/>
            <person name="Vidigal T.H.D.A."/>
            <person name="Brescovit A.D."/>
            <person name="Santos A.J."/>
        </authorList>
    </citation>
    <scope>NUCLEOTIDE SEQUENCE</scope>
    <source>
        <tissue evidence="2">Shoot tissue taken approximately 20 cm above the soil surface</tissue>
    </source>
</reference>
<feature type="transmembrane region" description="Helical" evidence="1">
    <location>
        <begin position="6"/>
        <end position="30"/>
    </location>
</feature>
<keyword evidence="1" id="KW-0812">Transmembrane</keyword>
<evidence type="ECO:0000256" key="1">
    <source>
        <dbReference type="SAM" id="Phobius"/>
    </source>
</evidence>
<reference evidence="2" key="2">
    <citation type="journal article" date="2015" name="Data Brief">
        <title>Shoot transcriptome of the giant reed, Arundo donax.</title>
        <authorList>
            <person name="Barrero R.A."/>
            <person name="Guerrero F.D."/>
            <person name="Moolhuijzen P."/>
            <person name="Goolsby J.A."/>
            <person name="Tidwell J."/>
            <person name="Bellgard S.E."/>
            <person name="Bellgard M.I."/>
        </authorList>
    </citation>
    <scope>NUCLEOTIDE SEQUENCE</scope>
    <source>
        <tissue evidence="2">Shoot tissue taken approximately 20 cm above the soil surface</tissue>
    </source>
</reference>
<proteinExistence type="predicted"/>
<accession>A0A0A9F7R2</accession>
<keyword evidence="1" id="KW-1133">Transmembrane helix</keyword>
<dbReference type="EMBL" id="GBRH01188831">
    <property type="protein sequence ID" value="JAE09065.1"/>
    <property type="molecule type" value="Transcribed_RNA"/>
</dbReference>
<sequence>MIIVTYLILMMIMIVLLDLESLTFVIPLMVAHLKVLNLMIC</sequence>
<dbReference type="AlphaFoldDB" id="A0A0A9F7R2"/>
<keyword evidence="1" id="KW-0472">Membrane</keyword>
<organism evidence="2">
    <name type="scientific">Arundo donax</name>
    <name type="common">Giant reed</name>
    <name type="synonym">Donax arundinaceus</name>
    <dbReference type="NCBI Taxonomy" id="35708"/>
    <lineage>
        <taxon>Eukaryota</taxon>
        <taxon>Viridiplantae</taxon>
        <taxon>Streptophyta</taxon>
        <taxon>Embryophyta</taxon>
        <taxon>Tracheophyta</taxon>
        <taxon>Spermatophyta</taxon>
        <taxon>Magnoliopsida</taxon>
        <taxon>Liliopsida</taxon>
        <taxon>Poales</taxon>
        <taxon>Poaceae</taxon>
        <taxon>PACMAD clade</taxon>
        <taxon>Arundinoideae</taxon>
        <taxon>Arundineae</taxon>
        <taxon>Arundo</taxon>
    </lineage>
</organism>
<evidence type="ECO:0000313" key="2">
    <source>
        <dbReference type="EMBL" id="JAE09065.1"/>
    </source>
</evidence>
<protein>
    <submittedName>
        <fullName evidence="2">Uncharacterized protein</fullName>
    </submittedName>
</protein>
<name>A0A0A9F7R2_ARUDO</name>